<dbReference type="AlphaFoldDB" id="A0A1D7VVW3"/>
<organism evidence="1 2">
    <name type="scientific">Streptomyces lydicus</name>
    <dbReference type="NCBI Taxonomy" id="47763"/>
    <lineage>
        <taxon>Bacteria</taxon>
        <taxon>Bacillati</taxon>
        <taxon>Actinomycetota</taxon>
        <taxon>Actinomycetes</taxon>
        <taxon>Kitasatosporales</taxon>
        <taxon>Streptomycetaceae</taxon>
        <taxon>Streptomyces</taxon>
    </lineage>
</organism>
<dbReference type="OrthoDB" id="4535590at2"/>
<proteinExistence type="predicted"/>
<protein>
    <submittedName>
        <fullName evidence="1">Uncharacterized protein</fullName>
    </submittedName>
</protein>
<accession>A0A1D7VVW3</accession>
<keyword evidence="2" id="KW-1185">Reference proteome</keyword>
<reference evidence="1 2" key="1">
    <citation type="submission" date="2016-09" db="EMBL/GenBank/DDBJ databases">
        <title>Complete genome sequencing of Streptomyces lydicus 103 and metabolic pathways analysis of antibiotic biosynthesis.</title>
        <authorList>
            <person name="Jia N."/>
            <person name="Ding M.-Z."/>
            <person name="Gao F."/>
            <person name="Yuan Y.-J."/>
        </authorList>
    </citation>
    <scope>NUCLEOTIDE SEQUENCE [LARGE SCALE GENOMIC DNA]</scope>
    <source>
        <strain evidence="1 2">103</strain>
    </source>
</reference>
<dbReference type="Proteomes" id="UP000094094">
    <property type="component" value="Chromosome"/>
</dbReference>
<evidence type="ECO:0000313" key="1">
    <source>
        <dbReference type="EMBL" id="AOP50939.1"/>
    </source>
</evidence>
<dbReference type="EMBL" id="CP017157">
    <property type="protein sequence ID" value="AOP50939.1"/>
    <property type="molecule type" value="Genomic_DNA"/>
</dbReference>
<dbReference type="KEGG" id="slc:SL103_02765"/>
<sequence length="249" mass="27997">MDPRPSPRLDAALERLAGTFRGMVAHPDEDNCECHWGGAEELARLKVADLALEPDLLRRTWQAVDWGFPAEVLRRILPQLAGELVAGRVEPLFGMEEVGRAFARGRWRAWPDGQAAAVREFLCAWWAHTLTDPRAAVPAHEVLACCAEASGALTPWLAAWAAQTGPVADRRLAEAVGRWECDLLRDELPWHAREGGDERRAELTDWLVRHAPARLRPLGAPEELLHRVRLLGLTGEARWEDPHWPGYRY</sequence>
<evidence type="ECO:0000313" key="2">
    <source>
        <dbReference type="Proteomes" id="UP000094094"/>
    </source>
</evidence>
<name>A0A1D7VVW3_9ACTN</name>
<gene>
    <name evidence="1" type="ORF">SL103_02765</name>
</gene>